<dbReference type="InterPro" id="IPR012132">
    <property type="entry name" value="GMC_OxRdtase"/>
</dbReference>
<dbReference type="Gene3D" id="3.50.50.60">
    <property type="entry name" value="FAD/NAD(P)-binding domain"/>
    <property type="match status" value="1"/>
</dbReference>
<reference evidence="6 7" key="1">
    <citation type="journal article" date="2020" name="ISME J.">
        <title>Uncovering the hidden diversity of litter-decomposition mechanisms in mushroom-forming fungi.</title>
        <authorList>
            <person name="Floudas D."/>
            <person name="Bentzer J."/>
            <person name="Ahren D."/>
            <person name="Johansson T."/>
            <person name="Persson P."/>
            <person name="Tunlid A."/>
        </authorList>
    </citation>
    <scope>NUCLEOTIDE SEQUENCE [LARGE SCALE GENOMIC DNA]</scope>
    <source>
        <strain evidence="6 7">CBS 291.85</strain>
    </source>
</reference>
<comment type="caution">
    <text evidence="6">The sequence shown here is derived from an EMBL/GenBank/DDBJ whole genome shotgun (WGS) entry which is preliminary data.</text>
</comment>
<dbReference type="AlphaFoldDB" id="A0A8H5LW94"/>
<dbReference type="PIRSF" id="PIRSF000137">
    <property type="entry name" value="Alcohol_oxidase"/>
    <property type="match status" value="1"/>
</dbReference>
<dbReference type="Gene3D" id="3.30.560.10">
    <property type="entry name" value="Glucose Oxidase, domain 3"/>
    <property type="match status" value="1"/>
</dbReference>
<evidence type="ECO:0000313" key="7">
    <source>
        <dbReference type="Proteomes" id="UP000559256"/>
    </source>
</evidence>
<keyword evidence="7" id="KW-1185">Reference proteome</keyword>
<feature type="chain" id="PRO_5034914508" description="Choline dehydrogenase" evidence="3">
    <location>
        <begin position="19"/>
        <end position="649"/>
    </location>
</feature>
<dbReference type="OrthoDB" id="269227at2759"/>
<dbReference type="EMBL" id="JAACJM010000007">
    <property type="protein sequence ID" value="KAF5371724.1"/>
    <property type="molecule type" value="Genomic_DNA"/>
</dbReference>
<dbReference type="PANTHER" id="PTHR11552:SF213">
    <property type="entry name" value="DEHYDROGENASE, PUTATIVE-RELATED"/>
    <property type="match status" value="1"/>
</dbReference>
<feature type="signal peptide" evidence="3">
    <location>
        <begin position="1"/>
        <end position="18"/>
    </location>
</feature>
<feature type="domain" description="Glucose-methanol-choline oxidoreductase N-terminal" evidence="4">
    <location>
        <begin position="102"/>
        <end position="356"/>
    </location>
</feature>
<evidence type="ECO:0000256" key="2">
    <source>
        <dbReference type="ARBA" id="ARBA00010790"/>
    </source>
</evidence>
<dbReference type="Pfam" id="PF00732">
    <property type="entry name" value="GMC_oxred_N"/>
    <property type="match status" value="1"/>
</dbReference>
<feature type="domain" description="Glucose-methanol-choline oxidoreductase C-terminal" evidence="5">
    <location>
        <begin position="499"/>
        <end position="634"/>
    </location>
</feature>
<evidence type="ECO:0008006" key="8">
    <source>
        <dbReference type="Google" id="ProtNLM"/>
    </source>
</evidence>
<dbReference type="Proteomes" id="UP000559256">
    <property type="component" value="Unassembled WGS sequence"/>
</dbReference>
<dbReference type="Pfam" id="PF05199">
    <property type="entry name" value="GMC_oxred_C"/>
    <property type="match status" value="1"/>
</dbReference>
<dbReference type="SUPFAM" id="SSF51905">
    <property type="entry name" value="FAD/NAD(P)-binding domain"/>
    <property type="match status" value="1"/>
</dbReference>
<dbReference type="PANTHER" id="PTHR11552">
    <property type="entry name" value="GLUCOSE-METHANOL-CHOLINE GMC OXIDOREDUCTASE"/>
    <property type="match status" value="1"/>
</dbReference>
<protein>
    <recommendedName>
        <fullName evidence="8">Choline dehydrogenase</fullName>
    </recommendedName>
</protein>
<comment type="cofactor">
    <cofactor evidence="1">
        <name>FAD</name>
        <dbReference type="ChEBI" id="CHEBI:57692"/>
    </cofactor>
</comment>
<dbReference type="InterPro" id="IPR007867">
    <property type="entry name" value="GMC_OxRtase_C"/>
</dbReference>
<dbReference type="SUPFAM" id="SSF54373">
    <property type="entry name" value="FAD-linked reductases, C-terminal domain"/>
    <property type="match status" value="1"/>
</dbReference>
<evidence type="ECO:0000259" key="4">
    <source>
        <dbReference type="Pfam" id="PF00732"/>
    </source>
</evidence>
<dbReference type="GO" id="GO:0016614">
    <property type="term" value="F:oxidoreductase activity, acting on CH-OH group of donors"/>
    <property type="evidence" value="ECO:0007669"/>
    <property type="project" value="InterPro"/>
</dbReference>
<gene>
    <name evidence="6" type="ORF">D9758_003404</name>
</gene>
<evidence type="ECO:0000313" key="6">
    <source>
        <dbReference type="EMBL" id="KAF5371724.1"/>
    </source>
</evidence>
<sequence>MSLLWQTLFLAVFLRVFAALPQCSDVNTETEFDYAVVGAGAGGGPLAARLAESGFSVLVIDAGHDVHNVNTTIPLYFARATEDPQISLDYTLDEYPPGFRFQKNDALYPRSRGVGGSTIHNAMINVIAATRSDFDGLADMFNDSTWSRDNMQEYYKKIERNKYTLPGPDHGQDGWLTTTLNPLLAALNPKFLDVQTVAYFAALAISDVPLIDFNVTSNDDAVGGSLPSFTIDEHHNRSSVRERLLDVEQSSGRLTFSLDTLATKILMCNGTDGKPTAYGVEMAPGAGLAVASNFNGKVDLDPILRNVTVRREVIVSAGVFQSPQLLMLSGIGDSSQLEQFGIESVVHLPGVGTNLQGKHLTSSFDPPNDDSSSLNHDEIAIIYKMKQNFSIWNGCTFLYTLEDDPCLAFWQETGGANIYSFSGAFEVTTSRSVDSPTPDIFAYYAPAYFPGFVRGVSNASRAPVCPIDPYPSCLDVGFQQELIDRSHNHATVINLKAHPSSKGSVRLTGAHPQDPLDIQKNRFQAEEGPQDVADLREAIKRSMAVMNNLLIEGFIEGLEFPESLDTDEEIEDHIYQNIFGHHACCTNPMGTDDDPNAVLDGDFNVRGVNNLRVVDASTWKIVPGYFITTPIYMISEKAADVILAAAKAD</sequence>
<keyword evidence="3" id="KW-0732">Signal</keyword>
<comment type="similarity">
    <text evidence="2">Belongs to the GMC oxidoreductase family.</text>
</comment>
<evidence type="ECO:0000259" key="5">
    <source>
        <dbReference type="Pfam" id="PF05199"/>
    </source>
</evidence>
<accession>A0A8H5LW94</accession>
<evidence type="ECO:0000256" key="1">
    <source>
        <dbReference type="ARBA" id="ARBA00001974"/>
    </source>
</evidence>
<evidence type="ECO:0000256" key="3">
    <source>
        <dbReference type="SAM" id="SignalP"/>
    </source>
</evidence>
<dbReference type="GO" id="GO:0050660">
    <property type="term" value="F:flavin adenine dinucleotide binding"/>
    <property type="evidence" value="ECO:0007669"/>
    <property type="project" value="InterPro"/>
</dbReference>
<dbReference type="InterPro" id="IPR036188">
    <property type="entry name" value="FAD/NAD-bd_sf"/>
</dbReference>
<dbReference type="InterPro" id="IPR000172">
    <property type="entry name" value="GMC_OxRdtase_N"/>
</dbReference>
<organism evidence="6 7">
    <name type="scientific">Tetrapyrgos nigripes</name>
    <dbReference type="NCBI Taxonomy" id="182062"/>
    <lineage>
        <taxon>Eukaryota</taxon>
        <taxon>Fungi</taxon>
        <taxon>Dikarya</taxon>
        <taxon>Basidiomycota</taxon>
        <taxon>Agaricomycotina</taxon>
        <taxon>Agaricomycetes</taxon>
        <taxon>Agaricomycetidae</taxon>
        <taxon>Agaricales</taxon>
        <taxon>Marasmiineae</taxon>
        <taxon>Marasmiaceae</taxon>
        <taxon>Tetrapyrgos</taxon>
    </lineage>
</organism>
<name>A0A8H5LW94_9AGAR</name>
<proteinExistence type="inferred from homology"/>